<gene>
    <name evidence="2" type="ORF">SAMN04488500_102226</name>
</gene>
<accession>A0A1W1YW75</accession>
<feature type="domain" description="Gfo/Idh/MocA-like oxidoreductase N-terminal" evidence="1">
    <location>
        <begin position="5"/>
        <end position="134"/>
    </location>
</feature>
<proteinExistence type="predicted"/>
<organism evidence="2 3">
    <name type="scientific">Sporomusa malonica</name>
    <dbReference type="NCBI Taxonomy" id="112901"/>
    <lineage>
        <taxon>Bacteria</taxon>
        <taxon>Bacillati</taxon>
        <taxon>Bacillota</taxon>
        <taxon>Negativicutes</taxon>
        <taxon>Selenomonadales</taxon>
        <taxon>Sporomusaceae</taxon>
        <taxon>Sporomusa</taxon>
    </lineage>
</organism>
<dbReference type="SUPFAM" id="SSF51735">
    <property type="entry name" value="NAD(P)-binding Rossmann-fold domains"/>
    <property type="match status" value="1"/>
</dbReference>
<dbReference type="InterPro" id="IPR000683">
    <property type="entry name" value="Gfo/Idh/MocA-like_OxRdtase_N"/>
</dbReference>
<reference evidence="2 3" key="1">
    <citation type="submission" date="2017-04" db="EMBL/GenBank/DDBJ databases">
        <authorList>
            <person name="Afonso C.L."/>
            <person name="Miller P.J."/>
            <person name="Scott M.A."/>
            <person name="Spackman E."/>
            <person name="Goraichik I."/>
            <person name="Dimitrov K.M."/>
            <person name="Suarez D.L."/>
            <person name="Swayne D.E."/>
        </authorList>
    </citation>
    <scope>NUCLEOTIDE SEQUENCE [LARGE SCALE GENOMIC DNA]</scope>
    <source>
        <strain evidence="2 3">DSM 5090</strain>
    </source>
</reference>
<dbReference type="RefSeq" id="WP_084574129.1">
    <property type="nucleotide sequence ID" value="NZ_CP155572.1"/>
</dbReference>
<dbReference type="PANTHER" id="PTHR43249">
    <property type="entry name" value="UDP-N-ACETYL-2-AMINO-2-DEOXY-D-GLUCURONATE OXIDASE"/>
    <property type="match status" value="1"/>
</dbReference>
<name>A0A1W1YW75_9FIRM</name>
<dbReference type="AlphaFoldDB" id="A0A1W1YW75"/>
<dbReference type="SUPFAM" id="SSF55347">
    <property type="entry name" value="Glyceraldehyde-3-phosphate dehydrogenase-like, C-terminal domain"/>
    <property type="match status" value="1"/>
</dbReference>
<dbReference type="Pfam" id="PF01408">
    <property type="entry name" value="GFO_IDH_MocA"/>
    <property type="match status" value="1"/>
</dbReference>
<dbReference type="InterPro" id="IPR036291">
    <property type="entry name" value="NAD(P)-bd_dom_sf"/>
</dbReference>
<dbReference type="Gene3D" id="3.40.50.720">
    <property type="entry name" value="NAD(P)-binding Rossmann-like Domain"/>
    <property type="match status" value="1"/>
</dbReference>
<dbReference type="Gene3D" id="3.30.360.10">
    <property type="entry name" value="Dihydrodipicolinate Reductase, domain 2"/>
    <property type="match status" value="1"/>
</dbReference>
<evidence type="ECO:0000259" key="1">
    <source>
        <dbReference type="Pfam" id="PF01408"/>
    </source>
</evidence>
<dbReference type="GO" id="GO:0000166">
    <property type="term" value="F:nucleotide binding"/>
    <property type="evidence" value="ECO:0007669"/>
    <property type="project" value="InterPro"/>
</dbReference>
<keyword evidence="3" id="KW-1185">Reference proteome</keyword>
<protein>
    <submittedName>
        <fullName evidence="2">Predicted dehydrogenase</fullName>
    </submittedName>
</protein>
<dbReference type="STRING" id="112901.SAMN04488500_102226"/>
<dbReference type="OrthoDB" id="9815825at2"/>
<dbReference type="InterPro" id="IPR052515">
    <property type="entry name" value="Gfo/Idh/MocA_Oxidoreductase"/>
</dbReference>
<dbReference type="PANTHER" id="PTHR43249:SF1">
    <property type="entry name" value="D-GLUCOSIDE 3-DEHYDROGENASE"/>
    <property type="match status" value="1"/>
</dbReference>
<dbReference type="EMBL" id="FWXI01000002">
    <property type="protein sequence ID" value="SMC39948.1"/>
    <property type="molecule type" value="Genomic_DNA"/>
</dbReference>
<dbReference type="Proteomes" id="UP000192738">
    <property type="component" value="Unassembled WGS sequence"/>
</dbReference>
<evidence type="ECO:0000313" key="2">
    <source>
        <dbReference type="EMBL" id="SMC39948.1"/>
    </source>
</evidence>
<sequence length="336" mass="37653">MAQYKAAVVGLGQIGLTYDLDPKRERPSSHTLAYELHPQIELVAAADVSKAQGVVLNNLVPEVGFYQSLPELLQNHAIDIISICTPAVDHLPAIQYVLRNSATKIIFCEKPLVRSLEEAAILKQQLTDSDCLLVPNLSRRWNNGMQRVKDEVSSGKYGELQKVHVRYTRGIFNTGAHIFDLLQWWAGPIDQVQVIGRVVTSADTDNDPSFTFAFRIGDNVTGFAEAFNDKQYYLFEIDLYFSQGKISIRNSGDDVSYYYVGEHHLFSGFNSLKLERQESKLLADANLANAVDNLVNVLAGIEQPRCTIDDSIDPLYIVHALLRSYNNNFSQERAGR</sequence>
<evidence type="ECO:0000313" key="3">
    <source>
        <dbReference type="Proteomes" id="UP000192738"/>
    </source>
</evidence>